<protein>
    <submittedName>
        <fullName evidence="1">Uncharacterized protein</fullName>
    </submittedName>
</protein>
<accession>A0ACB9B975</accession>
<reference evidence="2" key="1">
    <citation type="journal article" date="2022" name="Mol. Ecol. Resour.">
        <title>The genomes of chicory, endive, great burdock and yacon provide insights into Asteraceae palaeo-polyploidization history and plant inulin production.</title>
        <authorList>
            <person name="Fan W."/>
            <person name="Wang S."/>
            <person name="Wang H."/>
            <person name="Wang A."/>
            <person name="Jiang F."/>
            <person name="Liu H."/>
            <person name="Zhao H."/>
            <person name="Xu D."/>
            <person name="Zhang Y."/>
        </authorList>
    </citation>
    <scope>NUCLEOTIDE SEQUENCE [LARGE SCALE GENOMIC DNA]</scope>
    <source>
        <strain evidence="2">cv. Niubang</strain>
    </source>
</reference>
<reference evidence="1 2" key="2">
    <citation type="journal article" date="2022" name="Mol. Ecol. Resour.">
        <title>The genomes of chicory, endive, great burdock and yacon provide insights into Asteraceae paleo-polyploidization history and plant inulin production.</title>
        <authorList>
            <person name="Fan W."/>
            <person name="Wang S."/>
            <person name="Wang H."/>
            <person name="Wang A."/>
            <person name="Jiang F."/>
            <person name="Liu H."/>
            <person name="Zhao H."/>
            <person name="Xu D."/>
            <person name="Zhang Y."/>
        </authorList>
    </citation>
    <scope>NUCLEOTIDE SEQUENCE [LARGE SCALE GENOMIC DNA]</scope>
    <source>
        <strain evidence="2">cv. Niubang</strain>
    </source>
</reference>
<organism evidence="1 2">
    <name type="scientific">Arctium lappa</name>
    <name type="common">Greater burdock</name>
    <name type="synonym">Lappa major</name>
    <dbReference type="NCBI Taxonomy" id="4217"/>
    <lineage>
        <taxon>Eukaryota</taxon>
        <taxon>Viridiplantae</taxon>
        <taxon>Streptophyta</taxon>
        <taxon>Embryophyta</taxon>
        <taxon>Tracheophyta</taxon>
        <taxon>Spermatophyta</taxon>
        <taxon>Magnoliopsida</taxon>
        <taxon>eudicotyledons</taxon>
        <taxon>Gunneridae</taxon>
        <taxon>Pentapetalae</taxon>
        <taxon>asterids</taxon>
        <taxon>campanulids</taxon>
        <taxon>Asterales</taxon>
        <taxon>Asteraceae</taxon>
        <taxon>Carduoideae</taxon>
        <taxon>Cardueae</taxon>
        <taxon>Arctiinae</taxon>
        <taxon>Arctium</taxon>
    </lineage>
</organism>
<gene>
    <name evidence="1" type="ORF">L6452_19353</name>
</gene>
<proteinExistence type="predicted"/>
<dbReference type="Proteomes" id="UP001055879">
    <property type="component" value="Linkage Group LG06"/>
</dbReference>
<evidence type="ECO:0000313" key="2">
    <source>
        <dbReference type="Proteomes" id="UP001055879"/>
    </source>
</evidence>
<comment type="caution">
    <text evidence="1">The sequence shown here is derived from an EMBL/GenBank/DDBJ whole genome shotgun (WGS) entry which is preliminary data.</text>
</comment>
<name>A0ACB9B975_ARCLA</name>
<sequence length="137" mass="14342">MYLAPPWTITNVSPSSTSPPITTSTPGPSPVVDSLSHLTHTSFAPSISSPFSSTVASLTSPTVMLNPSPVSIISDYVNGPPTHSTTSTSSFTSPIQDTTPTLPSSPDCEISFSSPSQFSSPSVLRFLPCLFLQQVLI</sequence>
<evidence type="ECO:0000313" key="1">
    <source>
        <dbReference type="EMBL" id="KAI3718479.1"/>
    </source>
</evidence>
<dbReference type="EMBL" id="CM042052">
    <property type="protein sequence ID" value="KAI3718479.1"/>
    <property type="molecule type" value="Genomic_DNA"/>
</dbReference>
<keyword evidence="2" id="KW-1185">Reference proteome</keyword>